<dbReference type="eggNOG" id="arCOG01583">
    <property type="taxonomic scope" value="Archaea"/>
</dbReference>
<dbReference type="InterPro" id="IPR036388">
    <property type="entry name" value="WH-like_DNA-bd_sf"/>
</dbReference>
<dbReference type="PANTHER" id="PTHR30154">
    <property type="entry name" value="LEUCINE-RESPONSIVE REGULATORY PROTEIN"/>
    <property type="match status" value="1"/>
</dbReference>
<accession>M0D002</accession>
<dbReference type="InterPro" id="IPR019888">
    <property type="entry name" value="Tscrpt_reg_AsnC-like"/>
</dbReference>
<dbReference type="PROSITE" id="PS00519">
    <property type="entry name" value="HTH_ASNC_1"/>
    <property type="match status" value="1"/>
</dbReference>
<keyword evidence="6" id="KW-1185">Reference proteome</keyword>
<name>M0D002_9EURY</name>
<dbReference type="GO" id="GO:0005829">
    <property type="term" value="C:cytosol"/>
    <property type="evidence" value="ECO:0007669"/>
    <property type="project" value="TreeGrafter"/>
</dbReference>
<comment type="caution">
    <text evidence="5">The sequence shown here is derived from an EMBL/GenBank/DDBJ whole genome shotgun (WGS) entry which is preliminary data.</text>
</comment>
<evidence type="ECO:0000259" key="4">
    <source>
        <dbReference type="PROSITE" id="PS50956"/>
    </source>
</evidence>
<dbReference type="PANTHER" id="PTHR30154:SF34">
    <property type="entry name" value="TRANSCRIPTIONAL REGULATOR AZLB"/>
    <property type="match status" value="1"/>
</dbReference>
<dbReference type="InterPro" id="IPR036390">
    <property type="entry name" value="WH_DNA-bd_sf"/>
</dbReference>
<keyword evidence="2" id="KW-0238">DNA-binding</keyword>
<dbReference type="STRING" id="797114.C475_06080"/>
<dbReference type="Gene3D" id="3.30.70.920">
    <property type="match status" value="1"/>
</dbReference>
<dbReference type="OrthoDB" id="6762at2157"/>
<organism evidence="5 6">
    <name type="scientific">Halosimplex carlsbadense 2-9-1</name>
    <dbReference type="NCBI Taxonomy" id="797114"/>
    <lineage>
        <taxon>Archaea</taxon>
        <taxon>Methanobacteriati</taxon>
        <taxon>Methanobacteriota</taxon>
        <taxon>Stenosarchaea group</taxon>
        <taxon>Halobacteria</taxon>
        <taxon>Halobacteriales</taxon>
        <taxon>Haloarculaceae</taxon>
        <taxon>Halosimplex</taxon>
    </lineage>
</organism>
<dbReference type="GO" id="GO:0043565">
    <property type="term" value="F:sequence-specific DNA binding"/>
    <property type="evidence" value="ECO:0007669"/>
    <property type="project" value="InterPro"/>
</dbReference>
<keyword evidence="1" id="KW-0805">Transcription regulation</keyword>
<evidence type="ECO:0000256" key="2">
    <source>
        <dbReference type="ARBA" id="ARBA00023125"/>
    </source>
</evidence>
<evidence type="ECO:0000256" key="3">
    <source>
        <dbReference type="ARBA" id="ARBA00023163"/>
    </source>
</evidence>
<reference evidence="5 6" key="1">
    <citation type="journal article" date="2014" name="PLoS Genet.">
        <title>Phylogenetically driven sequencing of extremely halophilic archaea reveals strategies for static and dynamic osmo-response.</title>
        <authorList>
            <person name="Becker E.A."/>
            <person name="Seitzer P.M."/>
            <person name="Tritt A."/>
            <person name="Larsen D."/>
            <person name="Krusor M."/>
            <person name="Yao A.I."/>
            <person name="Wu D."/>
            <person name="Madern D."/>
            <person name="Eisen J.A."/>
            <person name="Darling A.E."/>
            <person name="Facciotti M.T."/>
        </authorList>
    </citation>
    <scope>NUCLEOTIDE SEQUENCE [LARGE SCALE GENOMIC DNA]</scope>
    <source>
        <strain evidence="5 6">2-9-1</strain>
    </source>
</reference>
<dbReference type="Proteomes" id="UP000011626">
    <property type="component" value="Unassembled WGS sequence"/>
</dbReference>
<protein>
    <submittedName>
        <fullName evidence="5">AsnC family transcriptional regulator</fullName>
    </submittedName>
</protein>
<proteinExistence type="predicted"/>
<dbReference type="Gene3D" id="1.10.10.10">
    <property type="entry name" value="Winged helix-like DNA-binding domain superfamily/Winged helix DNA-binding domain"/>
    <property type="match status" value="1"/>
</dbReference>
<dbReference type="InterPro" id="IPR000485">
    <property type="entry name" value="AsnC-type_HTH_dom"/>
</dbReference>
<dbReference type="SUPFAM" id="SSF46785">
    <property type="entry name" value="Winged helix' DNA-binding domain"/>
    <property type="match status" value="1"/>
</dbReference>
<keyword evidence="3" id="KW-0804">Transcription</keyword>
<dbReference type="InterPro" id="IPR019885">
    <property type="entry name" value="Tscrpt_reg_HTH_AsnC-type_CS"/>
</dbReference>
<dbReference type="RefSeq" id="WP_006882888.1">
    <property type="nucleotide sequence ID" value="NZ_AOIU01000013.1"/>
</dbReference>
<sequence length="158" mass="16952">MARDLDDVDRGILHALQENAREATAAEMAEAVGVSASTVRNRIDRLESAGVIRGYRPEIDYERAGFQLHVFVVCRVAPGDRSSLAAELLELSGVVRVRELLTGTENLHVEAVATDSAAVDDLLVDVAGRGIEIVSSDIVNTTHVQPFDHFGADAESDG</sequence>
<gene>
    <name evidence="5" type="ORF">C475_06080</name>
</gene>
<dbReference type="PATRIC" id="fig|797114.5.peg.1243"/>
<dbReference type="PROSITE" id="PS50956">
    <property type="entry name" value="HTH_ASNC_2"/>
    <property type="match status" value="1"/>
</dbReference>
<evidence type="ECO:0000256" key="1">
    <source>
        <dbReference type="ARBA" id="ARBA00023015"/>
    </source>
</evidence>
<dbReference type="SMART" id="SM00344">
    <property type="entry name" value="HTH_ASNC"/>
    <property type="match status" value="1"/>
</dbReference>
<dbReference type="GO" id="GO:0043200">
    <property type="term" value="P:response to amino acid"/>
    <property type="evidence" value="ECO:0007669"/>
    <property type="project" value="TreeGrafter"/>
</dbReference>
<dbReference type="PRINTS" id="PR00033">
    <property type="entry name" value="HTHASNC"/>
</dbReference>
<evidence type="ECO:0000313" key="5">
    <source>
        <dbReference type="EMBL" id="ELZ27464.1"/>
    </source>
</evidence>
<evidence type="ECO:0000313" key="6">
    <source>
        <dbReference type="Proteomes" id="UP000011626"/>
    </source>
</evidence>
<dbReference type="AlphaFoldDB" id="M0D002"/>
<dbReference type="Pfam" id="PF13412">
    <property type="entry name" value="HTH_24"/>
    <property type="match status" value="1"/>
</dbReference>
<feature type="domain" description="HTH asnC-type" evidence="4">
    <location>
        <begin position="5"/>
        <end position="67"/>
    </location>
</feature>
<dbReference type="EMBL" id="AOIU01000013">
    <property type="protein sequence ID" value="ELZ27464.1"/>
    <property type="molecule type" value="Genomic_DNA"/>
</dbReference>